<evidence type="ECO:0000256" key="1">
    <source>
        <dbReference type="ARBA" id="ARBA00004651"/>
    </source>
</evidence>
<evidence type="ECO:0000256" key="4">
    <source>
        <dbReference type="ARBA" id="ARBA00023136"/>
    </source>
</evidence>
<feature type="transmembrane region" description="Helical" evidence="5">
    <location>
        <begin position="264"/>
        <end position="288"/>
    </location>
</feature>
<keyword evidence="4 5" id="KW-0472">Membrane</keyword>
<name>A0A8J7GYQ2_9ACTN</name>
<dbReference type="PANTHER" id="PTHR23518">
    <property type="entry name" value="C-METHYLTRANSFERASE"/>
    <property type="match status" value="1"/>
</dbReference>
<comment type="caution">
    <text evidence="7">The sequence shown here is derived from an EMBL/GenBank/DDBJ whole genome shotgun (WGS) entry which is preliminary data.</text>
</comment>
<keyword evidence="8" id="KW-1185">Reference proteome</keyword>
<protein>
    <submittedName>
        <fullName evidence="7">MFS family permease</fullName>
    </submittedName>
</protein>
<evidence type="ECO:0000256" key="3">
    <source>
        <dbReference type="ARBA" id="ARBA00022989"/>
    </source>
</evidence>
<dbReference type="GO" id="GO:0005886">
    <property type="term" value="C:plasma membrane"/>
    <property type="evidence" value="ECO:0007669"/>
    <property type="project" value="UniProtKB-SubCell"/>
</dbReference>
<keyword evidence="3 5" id="KW-1133">Transmembrane helix</keyword>
<dbReference type="InterPro" id="IPR020846">
    <property type="entry name" value="MFS_dom"/>
</dbReference>
<comment type="subcellular location">
    <subcellularLocation>
        <location evidence="1">Cell membrane</location>
        <topology evidence="1">Multi-pass membrane protein</topology>
    </subcellularLocation>
</comment>
<dbReference type="Gene3D" id="1.20.1250.20">
    <property type="entry name" value="MFS general substrate transporter like domains"/>
    <property type="match status" value="1"/>
</dbReference>
<dbReference type="CDD" id="cd17370">
    <property type="entry name" value="MFS_MJ1317_like"/>
    <property type="match status" value="1"/>
</dbReference>
<dbReference type="Pfam" id="PF07690">
    <property type="entry name" value="MFS_1"/>
    <property type="match status" value="2"/>
</dbReference>
<feature type="transmembrane region" description="Helical" evidence="5">
    <location>
        <begin position="294"/>
        <end position="314"/>
    </location>
</feature>
<evidence type="ECO:0000313" key="7">
    <source>
        <dbReference type="EMBL" id="MBG6141440.1"/>
    </source>
</evidence>
<dbReference type="EMBL" id="JADOUF010000001">
    <property type="protein sequence ID" value="MBG6141440.1"/>
    <property type="molecule type" value="Genomic_DNA"/>
</dbReference>
<evidence type="ECO:0000259" key="6">
    <source>
        <dbReference type="PROSITE" id="PS50850"/>
    </source>
</evidence>
<feature type="transmembrane region" description="Helical" evidence="5">
    <location>
        <begin position="326"/>
        <end position="344"/>
    </location>
</feature>
<dbReference type="AlphaFoldDB" id="A0A8J7GYQ2"/>
<feature type="transmembrane region" description="Helical" evidence="5">
    <location>
        <begin position="388"/>
        <end position="411"/>
    </location>
</feature>
<evidence type="ECO:0000313" key="8">
    <source>
        <dbReference type="Proteomes" id="UP000622552"/>
    </source>
</evidence>
<dbReference type="GO" id="GO:0022857">
    <property type="term" value="F:transmembrane transporter activity"/>
    <property type="evidence" value="ECO:0007669"/>
    <property type="project" value="InterPro"/>
</dbReference>
<evidence type="ECO:0000256" key="2">
    <source>
        <dbReference type="ARBA" id="ARBA00022692"/>
    </source>
</evidence>
<dbReference type="SUPFAM" id="SSF103473">
    <property type="entry name" value="MFS general substrate transporter"/>
    <property type="match status" value="1"/>
</dbReference>
<feature type="transmembrane region" description="Helical" evidence="5">
    <location>
        <begin position="417"/>
        <end position="435"/>
    </location>
</feature>
<feature type="transmembrane region" description="Helical" evidence="5">
    <location>
        <begin position="46"/>
        <end position="65"/>
    </location>
</feature>
<dbReference type="Proteomes" id="UP000622552">
    <property type="component" value="Unassembled WGS sequence"/>
</dbReference>
<dbReference type="InterPro" id="IPR036259">
    <property type="entry name" value="MFS_trans_sf"/>
</dbReference>
<evidence type="ECO:0000256" key="5">
    <source>
        <dbReference type="SAM" id="Phobius"/>
    </source>
</evidence>
<accession>A0A8J7GYQ2</accession>
<feature type="transmembrane region" description="Helical" evidence="5">
    <location>
        <begin position="154"/>
        <end position="174"/>
    </location>
</feature>
<dbReference type="RefSeq" id="WP_197007853.1">
    <property type="nucleotide sequence ID" value="NZ_BONS01000013.1"/>
</dbReference>
<gene>
    <name evidence="7" type="ORF">IW245_007634</name>
</gene>
<dbReference type="InterPro" id="IPR011701">
    <property type="entry name" value="MFS"/>
</dbReference>
<feature type="transmembrane region" description="Helical" evidence="5">
    <location>
        <begin position="350"/>
        <end position="367"/>
    </location>
</feature>
<organism evidence="7 8">
    <name type="scientific">Longispora fulva</name>
    <dbReference type="NCBI Taxonomy" id="619741"/>
    <lineage>
        <taxon>Bacteria</taxon>
        <taxon>Bacillati</taxon>
        <taxon>Actinomycetota</taxon>
        <taxon>Actinomycetes</taxon>
        <taxon>Micromonosporales</taxon>
        <taxon>Micromonosporaceae</taxon>
        <taxon>Longispora</taxon>
    </lineage>
</organism>
<dbReference type="PROSITE" id="PS50850">
    <property type="entry name" value="MFS"/>
    <property type="match status" value="1"/>
</dbReference>
<sequence>MYLATRSPTTAARTRVRVSGTVLGLGLVSFCTDASSELVTAFLPVYLLYGLGLSYVSFGLLDGLYTGATAALRLLGGHLADRLGRPRAVALVGYGLSAVTKLGFPLVGGSVPGIGALLAADRAGKGIRTAPRDAMITAASPGLALGRAFGVHRALDTAGALVGPLLAFGLLAGVGRAYDAVFVTSFSLAAVGVLILAFFVRDPTGGAEVGRPAVAAGRAADPVGGLAVEAGPAPGSGGAEGRRVAEGADAARPRLRSLFRHRGLRRVTGCVVLLGLGVSGDAFLFVALTQRTGVGGTALSLLPVGTAVAFLLGAVPVGRLADRLGAWRVFLAGQFLLVGAYALVGFGSRGWFLLPVVLGLHGLYYAATDGVLMAHVGALLPAGSRAGGLAVVQTGQALARMVAAVAFGALAQAVTPHRAFGCFAVILLLSTLLAARLPGGTAATVAVDSATFQEGNP</sequence>
<dbReference type="PANTHER" id="PTHR23518:SF2">
    <property type="entry name" value="MAJOR FACILITATOR SUPERFAMILY TRANSPORTER"/>
    <property type="match status" value="1"/>
</dbReference>
<proteinExistence type="predicted"/>
<keyword evidence="2 5" id="KW-0812">Transmembrane</keyword>
<feature type="domain" description="Major facilitator superfamily (MFS) profile" evidence="6">
    <location>
        <begin position="21"/>
        <end position="442"/>
    </location>
</feature>
<feature type="transmembrane region" description="Helical" evidence="5">
    <location>
        <begin position="180"/>
        <end position="200"/>
    </location>
</feature>
<reference evidence="7" key="1">
    <citation type="submission" date="2020-11" db="EMBL/GenBank/DDBJ databases">
        <title>Sequencing the genomes of 1000 actinobacteria strains.</title>
        <authorList>
            <person name="Klenk H.-P."/>
        </authorList>
    </citation>
    <scope>NUCLEOTIDE SEQUENCE</scope>
    <source>
        <strain evidence="7">DSM 45356</strain>
    </source>
</reference>